<dbReference type="SUPFAM" id="SSF53448">
    <property type="entry name" value="Nucleotide-diphospho-sugar transferases"/>
    <property type="match status" value="1"/>
</dbReference>
<dbReference type="GO" id="GO:0016779">
    <property type="term" value="F:nucleotidyltransferase activity"/>
    <property type="evidence" value="ECO:0007669"/>
    <property type="project" value="UniProtKB-KW"/>
</dbReference>
<comment type="pathway">
    <text evidence="2 7">Isoprenoid biosynthesis; isopentenyl diphosphate biosynthesis via DXP pathway; isopentenyl diphosphate from 1-deoxy-D-xylulose 5-phosphate: step 2/6.</text>
</comment>
<dbReference type="PANTHER" id="PTHR32125">
    <property type="entry name" value="2-C-METHYL-D-ERYTHRITOL 4-PHOSPHATE CYTIDYLYLTRANSFERASE, CHLOROPLASTIC"/>
    <property type="match status" value="1"/>
</dbReference>
<sequence>MASIWAVVPAAGRGSRFGGELPKQYLHVQGRLLLEHTLDALLAHPAVSGVVLALADGDALWPGWTEYAGRPLLACTGGESRAASVLAALQALPDSVRADDFVLVHDAARPNLSLADLDQLLERGRADPVGAILAAPVRDTLKRAGDDGGIDATESRDRLWRALTPQLFRRLQLTRALQAASEAGIEITDEAMALERQGLRPLLVEGREDNFKVTTPADLARFEFELSRR</sequence>
<protein>
    <recommendedName>
        <fullName evidence="7">2-C-methyl-D-erythritol 4-phosphate cytidylyltransferase</fullName>
        <ecNumber evidence="7">2.7.7.60</ecNumber>
    </recommendedName>
    <alternativeName>
        <fullName evidence="7">4-diphosphocytidyl-2C-methyl-D-erythritol synthase</fullName>
    </alternativeName>
    <alternativeName>
        <fullName evidence="7">MEP cytidylyltransferase</fullName>
        <shortName evidence="7">MCT</shortName>
    </alternativeName>
</protein>
<proteinExistence type="inferred from homology"/>
<evidence type="ECO:0000256" key="4">
    <source>
        <dbReference type="ARBA" id="ARBA00022679"/>
    </source>
</evidence>
<name>A0ABQ6Z722_9GAMM</name>
<accession>A0ABQ6Z722</accession>
<evidence type="ECO:0000256" key="6">
    <source>
        <dbReference type="ARBA" id="ARBA00023229"/>
    </source>
</evidence>
<evidence type="ECO:0000256" key="2">
    <source>
        <dbReference type="ARBA" id="ARBA00004787"/>
    </source>
</evidence>
<gene>
    <name evidence="7" type="primary">ispD</name>
    <name evidence="8" type="ORF">CSC65_08300</name>
</gene>
<reference evidence="8 9" key="1">
    <citation type="submission" date="2017-10" db="EMBL/GenBank/DDBJ databases">
        <title>Whole genome sequencing of members of genus Pseudoxanthomonas.</title>
        <authorList>
            <person name="Kumar S."/>
            <person name="Bansal K."/>
            <person name="Kaur A."/>
            <person name="Patil P."/>
            <person name="Sharma S."/>
            <person name="Patil P.B."/>
        </authorList>
    </citation>
    <scope>NUCLEOTIDE SEQUENCE [LARGE SCALE GENOMIC DNA]</scope>
    <source>
        <strain evidence="8 9">DSM 17801</strain>
    </source>
</reference>
<evidence type="ECO:0000256" key="1">
    <source>
        <dbReference type="ARBA" id="ARBA00001282"/>
    </source>
</evidence>
<dbReference type="EMBL" id="PDWN01000007">
    <property type="protein sequence ID" value="KAF1694690.1"/>
    <property type="molecule type" value="Genomic_DNA"/>
</dbReference>
<dbReference type="HAMAP" id="MF_00108">
    <property type="entry name" value="IspD"/>
    <property type="match status" value="1"/>
</dbReference>
<dbReference type="NCBIfam" id="TIGR00453">
    <property type="entry name" value="ispD"/>
    <property type="match status" value="1"/>
</dbReference>
<feature type="site" description="Positions MEP for the nucleophilic attack" evidence="7">
    <location>
        <position position="156"/>
    </location>
</feature>
<keyword evidence="5 7" id="KW-0548">Nucleotidyltransferase</keyword>
<feature type="site" description="Transition state stabilizer" evidence="7">
    <location>
        <position position="16"/>
    </location>
</feature>
<keyword evidence="4 7" id="KW-0808">Transferase</keyword>
<keyword evidence="6 7" id="KW-0414">Isoprene biosynthesis</keyword>
<evidence type="ECO:0000313" key="9">
    <source>
        <dbReference type="Proteomes" id="UP000788419"/>
    </source>
</evidence>
<comment type="function">
    <text evidence="7">Catalyzes the formation of 4-diphosphocytidyl-2-C-methyl-D-erythritol from CTP and 2-C-methyl-D-erythritol 4-phosphate (MEP).</text>
</comment>
<keyword evidence="9" id="KW-1185">Reference proteome</keyword>
<dbReference type="InterPro" id="IPR050088">
    <property type="entry name" value="IspD/TarI_cytidylyltransf_bact"/>
</dbReference>
<evidence type="ECO:0000256" key="3">
    <source>
        <dbReference type="ARBA" id="ARBA00009789"/>
    </source>
</evidence>
<dbReference type="EC" id="2.7.7.60" evidence="7"/>
<evidence type="ECO:0000256" key="5">
    <source>
        <dbReference type="ARBA" id="ARBA00022695"/>
    </source>
</evidence>
<dbReference type="Pfam" id="PF01128">
    <property type="entry name" value="IspD"/>
    <property type="match status" value="1"/>
</dbReference>
<organism evidence="8 9">
    <name type="scientific">Pseudoxanthomonas daejeonensis</name>
    <dbReference type="NCBI Taxonomy" id="266062"/>
    <lineage>
        <taxon>Bacteria</taxon>
        <taxon>Pseudomonadati</taxon>
        <taxon>Pseudomonadota</taxon>
        <taxon>Gammaproteobacteria</taxon>
        <taxon>Lysobacterales</taxon>
        <taxon>Lysobacteraceae</taxon>
        <taxon>Pseudoxanthomonas</taxon>
    </lineage>
</organism>
<dbReference type="InterPro" id="IPR029044">
    <property type="entry name" value="Nucleotide-diphossugar_trans"/>
</dbReference>
<dbReference type="Proteomes" id="UP000788419">
    <property type="component" value="Unassembled WGS sequence"/>
</dbReference>
<feature type="site" description="Transition state stabilizer" evidence="7">
    <location>
        <position position="23"/>
    </location>
</feature>
<evidence type="ECO:0000256" key="7">
    <source>
        <dbReference type="HAMAP-Rule" id="MF_00108"/>
    </source>
</evidence>
<dbReference type="InterPro" id="IPR034683">
    <property type="entry name" value="IspD/TarI"/>
</dbReference>
<dbReference type="PANTHER" id="PTHR32125:SF4">
    <property type="entry name" value="2-C-METHYL-D-ERYTHRITOL 4-PHOSPHATE CYTIDYLYLTRANSFERASE, CHLOROPLASTIC"/>
    <property type="match status" value="1"/>
</dbReference>
<dbReference type="CDD" id="cd02516">
    <property type="entry name" value="CDP-ME_synthetase"/>
    <property type="match status" value="1"/>
</dbReference>
<dbReference type="Gene3D" id="3.90.550.10">
    <property type="entry name" value="Spore Coat Polysaccharide Biosynthesis Protein SpsA, Chain A"/>
    <property type="match status" value="1"/>
</dbReference>
<dbReference type="InterPro" id="IPR018294">
    <property type="entry name" value="ISPD_synthase_CS"/>
</dbReference>
<comment type="similarity">
    <text evidence="3 7">Belongs to the IspD/TarI cytidylyltransferase family. IspD subfamily.</text>
</comment>
<feature type="site" description="Positions MEP for the nucleophilic attack" evidence="7">
    <location>
        <position position="212"/>
    </location>
</feature>
<comment type="caution">
    <text evidence="8">The sequence shown here is derived from an EMBL/GenBank/DDBJ whole genome shotgun (WGS) entry which is preliminary data.</text>
</comment>
<evidence type="ECO:0000313" key="8">
    <source>
        <dbReference type="EMBL" id="KAF1694690.1"/>
    </source>
</evidence>
<dbReference type="PROSITE" id="PS01295">
    <property type="entry name" value="ISPD"/>
    <property type="match status" value="1"/>
</dbReference>
<dbReference type="InterPro" id="IPR001228">
    <property type="entry name" value="IspD"/>
</dbReference>
<comment type="catalytic activity">
    <reaction evidence="1 7">
        <text>2-C-methyl-D-erythritol 4-phosphate + CTP + H(+) = 4-CDP-2-C-methyl-D-erythritol + diphosphate</text>
        <dbReference type="Rhea" id="RHEA:13429"/>
        <dbReference type="ChEBI" id="CHEBI:15378"/>
        <dbReference type="ChEBI" id="CHEBI:33019"/>
        <dbReference type="ChEBI" id="CHEBI:37563"/>
        <dbReference type="ChEBI" id="CHEBI:57823"/>
        <dbReference type="ChEBI" id="CHEBI:58262"/>
        <dbReference type="EC" id="2.7.7.60"/>
    </reaction>
</comment>